<organism evidence="2 3">
    <name type="scientific">Streptococcus loxodontisalivarius</name>
    <dbReference type="NCBI Taxonomy" id="1349415"/>
    <lineage>
        <taxon>Bacteria</taxon>
        <taxon>Bacillati</taxon>
        <taxon>Bacillota</taxon>
        <taxon>Bacilli</taxon>
        <taxon>Lactobacillales</taxon>
        <taxon>Streptococcaceae</taxon>
        <taxon>Streptococcus</taxon>
    </lineage>
</organism>
<dbReference type="Proteomes" id="UP000697472">
    <property type="component" value="Unassembled WGS sequence"/>
</dbReference>
<dbReference type="InterPro" id="IPR027843">
    <property type="entry name" value="DUF4440"/>
</dbReference>
<dbReference type="EMBL" id="JAFBEH010000008">
    <property type="protein sequence ID" value="MBM7642272.1"/>
    <property type="molecule type" value="Genomic_DNA"/>
</dbReference>
<dbReference type="SUPFAM" id="SSF54427">
    <property type="entry name" value="NTF2-like"/>
    <property type="match status" value="1"/>
</dbReference>
<evidence type="ECO:0000313" key="3">
    <source>
        <dbReference type="Proteomes" id="UP000697472"/>
    </source>
</evidence>
<dbReference type="RefSeq" id="WP_205009124.1">
    <property type="nucleotide sequence ID" value="NZ_JAFBEH010000008.1"/>
</dbReference>
<protein>
    <submittedName>
        <fullName evidence="2">Ketosteroid isomerase-like protein</fullName>
    </submittedName>
</protein>
<dbReference type="InterPro" id="IPR032710">
    <property type="entry name" value="NTF2-like_dom_sf"/>
</dbReference>
<dbReference type="Gene3D" id="3.10.450.50">
    <property type="match status" value="1"/>
</dbReference>
<sequence length="123" mass="14488">MSDREILINIYRDINQAMVDRDTEKLQKILKEDTLLVHMTGYQQPVSEWLDQIDSQEMKYYSWKEEAIKDIQINGDKASLIGQSRVKARIWGAGPSVWPLQIHMFFQKIDGRWQVIKQVASTY</sequence>
<name>A0ABS2PQF3_9STRE</name>
<reference evidence="2 3" key="1">
    <citation type="submission" date="2021-01" db="EMBL/GenBank/DDBJ databases">
        <title>Genomic Encyclopedia of Type Strains, Phase IV (KMG-IV): sequencing the most valuable type-strain genomes for metagenomic binning, comparative biology and taxonomic classification.</title>
        <authorList>
            <person name="Goeker M."/>
        </authorList>
    </citation>
    <scope>NUCLEOTIDE SEQUENCE [LARGE SCALE GENOMIC DNA]</scope>
    <source>
        <strain evidence="2 3">DSM 27382</strain>
    </source>
</reference>
<gene>
    <name evidence="2" type="ORF">JOC28_000567</name>
</gene>
<evidence type="ECO:0000259" key="1">
    <source>
        <dbReference type="Pfam" id="PF14534"/>
    </source>
</evidence>
<feature type="domain" description="DUF4440" evidence="1">
    <location>
        <begin position="9"/>
        <end position="115"/>
    </location>
</feature>
<comment type="caution">
    <text evidence="2">The sequence shown here is derived from an EMBL/GenBank/DDBJ whole genome shotgun (WGS) entry which is preliminary data.</text>
</comment>
<evidence type="ECO:0000313" key="2">
    <source>
        <dbReference type="EMBL" id="MBM7642272.1"/>
    </source>
</evidence>
<dbReference type="Pfam" id="PF14534">
    <property type="entry name" value="DUF4440"/>
    <property type="match status" value="1"/>
</dbReference>
<proteinExistence type="predicted"/>
<keyword evidence="3" id="KW-1185">Reference proteome</keyword>
<accession>A0ABS2PQF3</accession>